<dbReference type="OrthoDB" id="386937at2157"/>
<evidence type="ECO:0000259" key="2">
    <source>
        <dbReference type="Pfam" id="PF25913"/>
    </source>
</evidence>
<name>A0A2Z2HUU2_9EURY</name>
<dbReference type="Pfam" id="PF25913">
    <property type="entry name" value="DUF7965"/>
    <property type="match status" value="1"/>
</dbReference>
<evidence type="ECO:0000256" key="1">
    <source>
        <dbReference type="SAM" id="Phobius"/>
    </source>
</evidence>
<dbReference type="KEGG" id="naj:B1756_15295"/>
<dbReference type="InterPro" id="IPR058271">
    <property type="entry name" value="DUF7965"/>
</dbReference>
<accession>A0A2Z2HUU2</accession>
<evidence type="ECO:0000313" key="3">
    <source>
        <dbReference type="EMBL" id="ARS90961.1"/>
    </source>
</evidence>
<sequence>MADPDRLLEGWTVGTSALVIVGLGGLLVALLTDVLAAVLPELGTAPATILFGYVWLLTLTAAGQGRIVARSRPLRSVAGDAALAGAMIALIYLTVVLIVGFVAPGPAQLDPGTVPVARVVIVGTIVGAIGGGLLGVFFVGCDRLARRLATRAGDG</sequence>
<dbReference type="RefSeq" id="WP_086889325.1">
    <property type="nucleotide sequence ID" value="NZ_CP019893.1"/>
</dbReference>
<feature type="transmembrane region" description="Helical" evidence="1">
    <location>
        <begin position="115"/>
        <end position="141"/>
    </location>
</feature>
<reference evidence="4" key="1">
    <citation type="submission" date="2017-02" db="EMBL/GenBank/DDBJ databases">
        <title>Natronthermophilus aegyptiacus gen. nov.,sp. nov., an aerobic, extremely halophilic alkalithermophilic archaeon isolated from the athalassohaline Wadi An Natrun, Egypt.</title>
        <authorList>
            <person name="Zhao B."/>
        </authorList>
    </citation>
    <scope>NUCLEOTIDE SEQUENCE [LARGE SCALE GENOMIC DNA]</scope>
    <source>
        <strain evidence="4">JW/NM-HA 15</strain>
    </source>
</reference>
<dbReference type="EMBL" id="CP019893">
    <property type="protein sequence ID" value="ARS90961.1"/>
    <property type="molecule type" value="Genomic_DNA"/>
</dbReference>
<dbReference type="AlphaFoldDB" id="A0A2Z2HUU2"/>
<keyword evidence="1" id="KW-0812">Transmembrane</keyword>
<feature type="transmembrane region" description="Helical" evidence="1">
    <location>
        <begin position="12"/>
        <end position="38"/>
    </location>
</feature>
<keyword evidence="1" id="KW-0472">Membrane</keyword>
<keyword evidence="4" id="KW-1185">Reference proteome</keyword>
<organism evidence="3 4">
    <name type="scientific">Natrarchaeobaculum aegyptiacum</name>
    <dbReference type="NCBI Taxonomy" id="745377"/>
    <lineage>
        <taxon>Archaea</taxon>
        <taxon>Methanobacteriati</taxon>
        <taxon>Methanobacteriota</taxon>
        <taxon>Stenosarchaea group</taxon>
        <taxon>Halobacteria</taxon>
        <taxon>Halobacteriales</taxon>
        <taxon>Natrialbaceae</taxon>
        <taxon>Natrarchaeobaculum</taxon>
    </lineage>
</organism>
<protein>
    <recommendedName>
        <fullName evidence="2">DUF7965 domain-containing protein</fullName>
    </recommendedName>
</protein>
<feature type="transmembrane region" description="Helical" evidence="1">
    <location>
        <begin position="50"/>
        <end position="69"/>
    </location>
</feature>
<gene>
    <name evidence="3" type="ORF">B1756_15295</name>
</gene>
<keyword evidence="1" id="KW-1133">Transmembrane helix</keyword>
<dbReference type="Proteomes" id="UP000250088">
    <property type="component" value="Chromosome"/>
</dbReference>
<evidence type="ECO:0000313" key="4">
    <source>
        <dbReference type="Proteomes" id="UP000250088"/>
    </source>
</evidence>
<feature type="domain" description="DUF7965" evidence="2">
    <location>
        <begin position="8"/>
        <end position="151"/>
    </location>
</feature>
<feature type="transmembrane region" description="Helical" evidence="1">
    <location>
        <begin position="81"/>
        <end position="103"/>
    </location>
</feature>
<dbReference type="GeneID" id="32895466"/>
<proteinExistence type="predicted"/>